<proteinExistence type="predicted"/>
<dbReference type="RefSeq" id="WP_167362030.1">
    <property type="nucleotide sequence ID" value="NZ_FNCO01000002.1"/>
</dbReference>
<organism evidence="2 3">
    <name type="scientific">Pseudomonas abietaniphila</name>
    <dbReference type="NCBI Taxonomy" id="89065"/>
    <lineage>
        <taxon>Bacteria</taxon>
        <taxon>Pseudomonadati</taxon>
        <taxon>Pseudomonadota</taxon>
        <taxon>Gammaproteobacteria</taxon>
        <taxon>Pseudomonadales</taxon>
        <taxon>Pseudomonadaceae</taxon>
        <taxon>Pseudomonas</taxon>
    </lineage>
</organism>
<feature type="compositionally biased region" description="Basic and acidic residues" evidence="1">
    <location>
        <begin position="22"/>
        <end position="47"/>
    </location>
</feature>
<evidence type="ECO:0000313" key="3">
    <source>
        <dbReference type="Proteomes" id="UP000182894"/>
    </source>
</evidence>
<dbReference type="EMBL" id="FNCO01000002">
    <property type="protein sequence ID" value="SDG51094.1"/>
    <property type="molecule type" value="Genomic_DNA"/>
</dbReference>
<keyword evidence="3" id="KW-1185">Reference proteome</keyword>
<reference evidence="3" key="1">
    <citation type="submission" date="2016-10" db="EMBL/GenBank/DDBJ databases">
        <authorList>
            <person name="Varghese N."/>
            <person name="Submissions S."/>
        </authorList>
    </citation>
    <scope>NUCLEOTIDE SEQUENCE [LARGE SCALE GENOMIC DNA]</scope>
    <source>
        <strain evidence="3">ATCC 700689</strain>
    </source>
</reference>
<accession>A0A1G7UUC0</accession>
<gene>
    <name evidence="2" type="ORF">SAMN05216605_102281</name>
</gene>
<dbReference type="STRING" id="89065.SAMN05216605_102281"/>
<evidence type="ECO:0000256" key="1">
    <source>
        <dbReference type="SAM" id="MobiDB-lite"/>
    </source>
</evidence>
<dbReference type="Proteomes" id="UP000182894">
    <property type="component" value="Unassembled WGS sequence"/>
</dbReference>
<protein>
    <submittedName>
        <fullName evidence="2">Uncharacterized protein</fullName>
    </submittedName>
</protein>
<dbReference type="AlphaFoldDB" id="A0A1G7UUC0"/>
<sequence>MTQHSFPGKEINDPKATPADVADDRERTNESRKEQPMTGGKHDDAGHTPKVPDAG</sequence>
<feature type="region of interest" description="Disordered" evidence="1">
    <location>
        <begin position="1"/>
        <end position="55"/>
    </location>
</feature>
<name>A0A1G7UUC0_9PSED</name>
<evidence type="ECO:0000313" key="2">
    <source>
        <dbReference type="EMBL" id="SDG51094.1"/>
    </source>
</evidence>